<organism evidence="1 2">
    <name type="scientific">Deinococcus oregonensis</name>
    <dbReference type="NCBI Taxonomy" id="1805970"/>
    <lineage>
        <taxon>Bacteria</taxon>
        <taxon>Thermotogati</taxon>
        <taxon>Deinococcota</taxon>
        <taxon>Deinococci</taxon>
        <taxon>Deinococcales</taxon>
        <taxon>Deinococcaceae</taxon>
        <taxon>Deinococcus</taxon>
    </lineage>
</organism>
<dbReference type="InterPro" id="IPR036390">
    <property type="entry name" value="WH_DNA-bd_sf"/>
</dbReference>
<dbReference type="Gene3D" id="1.10.10.10">
    <property type="entry name" value="Winged helix-like DNA-binding domain superfamily/Winged helix DNA-binding domain"/>
    <property type="match status" value="1"/>
</dbReference>
<dbReference type="SUPFAM" id="SSF46785">
    <property type="entry name" value="Winged helix' DNA-binding domain"/>
    <property type="match status" value="1"/>
</dbReference>
<accession>A0ABV6B043</accession>
<gene>
    <name evidence="1" type="ORF">ACFFLM_14185</name>
</gene>
<evidence type="ECO:0000313" key="2">
    <source>
        <dbReference type="Proteomes" id="UP001589733"/>
    </source>
</evidence>
<reference evidence="1 2" key="1">
    <citation type="submission" date="2024-09" db="EMBL/GenBank/DDBJ databases">
        <authorList>
            <person name="Sun Q."/>
            <person name="Mori K."/>
        </authorList>
    </citation>
    <scope>NUCLEOTIDE SEQUENCE [LARGE SCALE GENOMIC DNA]</scope>
    <source>
        <strain evidence="1 2">JCM 13503</strain>
    </source>
</reference>
<sequence>MTAHSVATSPQAGLLLDPELRPLLQYLMQGARSAAEVARQLDLPLARASYLLSKLERAGVAFVERVDGRAGRPIKRYRVSARWFIPYGVTAAETLDALWWEQLRPRMAQMAALAARQVQGRAPVWGLWLSKGKTDSSLEIGDEVGPAQDVFAGDEPLMLTVATLRLDEPQARQLKRRLLGLLEEAAQWETPNAPEYTLSLLLVRGGVA</sequence>
<dbReference type="CDD" id="cd00090">
    <property type="entry name" value="HTH_ARSR"/>
    <property type="match status" value="1"/>
</dbReference>
<name>A0ABV6B043_9DEIO</name>
<dbReference type="Pfam" id="PF12840">
    <property type="entry name" value="HTH_20"/>
    <property type="match status" value="1"/>
</dbReference>
<proteinExistence type="predicted"/>
<dbReference type="Proteomes" id="UP001589733">
    <property type="component" value="Unassembled WGS sequence"/>
</dbReference>
<dbReference type="InterPro" id="IPR036388">
    <property type="entry name" value="WH-like_DNA-bd_sf"/>
</dbReference>
<protein>
    <submittedName>
        <fullName evidence="1">Winged helix-turn-helix domain-containing protein</fullName>
    </submittedName>
</protein>
<dbReference type="EMBL" id="JBHLYR010000045">
    <property type="protein sequence ID" value="MFB9993118.1"/>
    <property type="molecule type" value="Genomic_DNA"/>
</dbReference>
<dbReference type="RefSeq" id="WP_380011310.1">
    <property type="nucleotide sequence ID" value="NZ_JBHLYR010000045.1"/>
</dbReference>
<comment type="caution">
    <text evidence="1">The sequence shown here is derived from an EMBL/GenBank/DDBJ whole genome shotgun (WGS) entry which is preliminary data.</text>
</comment>
<keyword evidence="2" id="KW-1185">Reference proteome</keyword>
<dbReference type="InterPro" id="IPR011991">
    <property type="entry name" value="ArsR-like_HTH"/>
</dbReference>
<evidence type="ECO:0000313" key="1">
    <source>
        <dbReference type="EMBL" id="MFB9993118.1"/>
    </source>
</evidence>